<sequence>MTTTTGSSRRIRIGMLTPSSNTCLEPVTYGLLHGTDVATAHVARVPVTRIALDEGSDAQFDPAPMLAAARQLADAQVDVLAWNGTSGSWLGPDRDRALCARITEETGIPATTSTLALLDACAAYGVTRLGLALPYTRDVADRIVRRYADEGLDCMLAEPFGISDNEAFARIPAADVARQIEAAAPGMHAVAVVCTNVYGADAARQLEPALGIPVFDSVTATLWQALRLASPDTGGPALPGHGDLLRSGALRARFQTVLRTLLETTGADRTTLRLDLPAHGLGVDLTAAEALREGVRSIRRDASLDQRRLNTVEWLERQRIPLVQPHFEAIPHPPQALVDVYGVHAQMLSPLVRDDRMTGWISVHSRDERDWTERDTAALRVATDDVQHLLDTDRKASAA</sequence>
<evidence type="ECO:0000313" key="2">
    <source>
        <dbReference type="EMBL" id="MFB9572168.1"/>
    </source>
</evidence>
<gene>
    <name evidence="2" type="ORF">ACFFTL_07480</name>
</gene>
<dbReference type="RefSeq" id="WP_345512791.1">
    <property type="nucleotide sequence ID" value="NZ_BAAAXD010000019.1"/>
</dbReference>
<feature type="domain" description="GAF" evidence="1">
    <location>
        <begin position="250"/>
        <end position="385"/>
    </location>
</feature>
<dbReference type="Gene3D" id="3.40.50.12500">
    <property type="match status" value="1"/>
</dbReference>
<name>A0ABV5R2V1_9ACTN</name>
<dbReference type="Gene3D" id="3.30.450.40">
    <property type="match status" value="1"/>
</dbReference>
<dbReference type="InterPro" id="IPR026286">
    <property type="entry name" value="MaiA/AMDase"/>
</dbReference>
<dbReference type="PANTHER" id="PTHR40267:SF1">
    <property type="entry name" value="BLR3294 PROTEIN"/>
    <property type="match status" value="1"/>
</dbReference>
<dbReference type="InterPro" id="IPR029016">
    <property type="entry name" value="GAF-like_dom_sf"/>
</dbReference>
<evidence type="ECO:0000259" key="1">
    <source>
        <dbReference type="Pfam" id="PF01590"/>
    </source>
</evidence>
<dbReference type="Pfam" id="PF17645">
    <property type="entry name" value="Amdase"/>
    <property type="match status" value="1"/>
</dbReference>
<dbReference type="InterPro" id="IPR003018">
    <property type="entry name" value="GAF"/>
</dbReference>
<reference evidence="2 3" key="1">
    <citation type="submission" date="2024-09" db="EMBL/GenBank/DDBJ databases">
        <authorList>
            <person name="Sun Q."/>
            <person name="Mori K."/>
        </authorList>
    </citation>
    <scope>NUCLEOTIDE SEQUENCE [LARGE SCALE GENOMIC DNA]</scope>
    <source>
        <strain evidence="2 3">JCM 3331</strain>
    </source>
</reference>
<accession>A0ABV5R2V1</accession>
<dbReference type="SUPFAM" id="SSF55781">
    <property type="entry name" value="GAF domain-like"/>
    <property type="match status" value="1"/>
</dbReference>
<protein>
    <submittedName>
        <fullName evidence="2">GAF domain-containing protein</fullName>
    </submittedName>
</protein>
<keyword evidence="3" id="KW-1185">Reference proteome</keyword>
<proteinExistence type="predicted"/>
<dbReference type="InterPro" id="IPR053714">
    <property type="entry name" value="Iso_Racemase_Enz_sf"/>
</dbReference>
<dbReference type="PANTHER" id="PTHR40267">
    <property type="entry name" value="BLR3294 PROTEIN"/>
    <property type="match status" value="1"/>
</dbReference>
<organism evidence="2 3">
    <name type="scientific">Streptomyces yanii</name>
    <dbReference type="NCBI Taxonomy" id="78510"/>
    <lineage>
        <taxon>Bacteria</taxon>
        <taxon>Bacillati</taxon>
        <taxon>Actinomycetota</taxon>
        <taxon>Actinomycetes</taxon>
        <taxon>Kitasatosporales</taxon>
        <taxon>Streptomycetaceae</taxon>
        <taxon>Streptomyces</taxon>
    </lineage>
</organism>
<comment type="caution">
    <text evidence="2">The sequence shown here is derived from an EMBL/GenBank/DDBJ whole genome shotgun (WGS) entry which is preliminary data.</text>
</comment>
<dbReference type="Proteomes" id="UP001589710">
    <property type="component" value="Unassembled WGS sequence"/>
</dbReference>
<dbReference type="Pfam" id="PF01590">
    <property type="entry name" value="GAF"/>
    <property type="match status" value="1"/>
</dbReference>
<dbReference type="EMBL" id="JBHMCG010000034">
    <property type="protein sequence ID" value="MFB9572168.1"/>
    <property type="molecule type" value="Genomic_DNA"/>
</dbReference>
<evidence type="ECO:0000313" key="3">
    <source>
        <dbReference type="Proteomes" id="UP001589710"/>
    </source>
</evidence>